<reference evidence="3 4" key="1">
    <citation type="submission" date="2019-03" db="EMBL/GenBank/DDBJ databases">
        <title>Draft genome sequences of novel Actinobacteria.</title>
        <authorList>
            <person name="Sahin N."/>
            <person name="Ay H."/>
            <person name="Saygin H."/>
        </authorList>
    </citation>
    <scope>NUCLEOTIDE SEQUENCE [LARGE SCALE GENOMIC DNA]</scope>
    <source>
        <strain evidence="3 4">6K102</strain>
    </source>
</reference>
<evidence type="ECO:0000313" key="3">
    <source>
        <dbReference type="EMBL" id="TDE57004.1"/>
    </source>
</evidence>
<feature type="region of interest" description="Disordered" evidence="1">
    <location>
        <begin position="61"/>
        <end position="86"/>
    </location>
</feature>
<name>A0A4R5FUS0_9ACTN</name>
<protein>
    <submittedName>
        <fullName evidence="3">Uncharacterized protein</fullName>
    </submittedName>
</protein>
<organism evidence="3 4">
    <name type="scientific">Nonomuraea mesophila</name>
    <dbReference type="NCBI Taxonomy" id="2530382"/>
    <lineage>
        <taxon>Bacteria</taxon>
        <taxon>Bacillati</taxon>
        <taxon>Actinomycetota</taxon>
        <taxon>Actinomycetes</taxon>
        <taxon>Streptosporangiales</taxon>
        <taxon>Streptosporangiaceae</taxon>
        <taxon>Nonomuraea</taxon>
    </lineage>
</organism>
<proteinExistence type="predicted"/>
<accession>A0A4R5FUS0</accession>
<keyword evidence="4" id="KW-1185">Reference proteome</keyword>
<evidence type="ECO:0000313" key="4">
    <source>
        <dbReference type="Proteomes" id="UP000295136"/>
    </source>
</evidence>
<evidence type="ECO:0000256" key="1">
    <source>
        <dbReference type="SAM" id="MobiDB-lite"/>
    </source>
</evidence>
<evidence type="ECO:0000256" key="2">
    <source>
        <dbReference type="SAM" id="Phobius"/>
    </source>
</evidence>
<comment type="caution">
    <text evidence="3">The sequence shown here is derived from an EMBL/GenBank/DDBJ whole genome shotgun (WGS) entry which is preliminary data.</text>
</comment>
<keyword evidence="2" id="KW-1133">Transmembrane helix</keyword>
<dbReference type="AlphaFoldDB" id="A0A4R5FUS0"/>
<dbReference type="EMBL" id="SMLD01000016">
    <property type="protein sequence ID" value="TDE57004.1"/>
    <property type="molecule type" value="Genomic_DNA"/>
</dbReference>
<keyword evidence="2" id="KW-0472">Membrane</keyword>
<dbReference type="RefSeq" id="WP_132629574.1">
    <property type="nucleotide sequence ID" value="NZ_SMLD01000016.1"/>
</dbReference>
<feature type="transmembrane region" description="Helical" evidence="2">
    <location>
        <begin position="15"/>
        <end position="34"/>
    </location>
</feature>
<gene>
    <name evidence="3" type="ORF">E1295_09210</name>
</gene>
<sequence>MIAAAAGGALHGPDGAIAIAAVAAVVAYVCSYVLRRRLADPLTMAGRVALERADTGILATGEWHSSEDLGPGAGAQRTDGRELGKS</sequence>
<dbReference type="Proteomes" id="UP000295136">
    <property type="component" value="Unassembled WGS sequence"/>
</dbReference>
<keyword evidence="2" id="KW-0812">Transmembrane</keyword>